<evidence type="ECO:0000259" key="2">
    <source>
        <dbReference type="Pfam" id="PF14415"/>
    </source>
</evidence>
<accession>A0A371BIA1</accession>
<keyword evidence="4" id="KW-1185">Reference proteome</keyword>
<feature type="signal peptide" evidence="1">
    <location>
        <begin position="1"/>
        <end position="19"/>
    </location>
</feature>
<dbReference type="OrthoDB" id="7299818at2"/>
<reference evidence="4" key="1">
    <citation type="submission" date="2018-08" db="EMBL/GenBank/DDBJ databases">
        <authorList>
            <person name="Kim S.-J."/>
            <person name="Jung G.-Y."/>
        </authorList>
    </citation>
    <scope>NUCLEOTIDE SEQUENCE [LARGE SCALE GENOMIC DNA]</scope>
    <source>
        <strain evidence="4">GY_G</strain>
    </source>
</reference>
<dbReference type="AlphaFoldDB" id="A0A371BIA1"/>
<dbReference type="Pfam" id="PF14415">
    <property type="entry name" value="DUF4424"/>
    <property type="match status" value="1"/>
</dbReference>
<comment type="caution">
    <text evidence="3">The sequence shown here is derived from an EMBL/GenBank/DDBJ whole genome shotgun (WGS) entry which is preliminary data.</text>
</comment>
<dbReference type="Gene3D" id="2.60.40.3680">
    <property type="match status" value="2"/>
</dbReference>
<keyword evidence="1" id="KW-0732">Signal</keyword>
<sequence>MKKFIALLALGAAAAPSFANDSSAAIGLGGLELTHNDAISMDSEDLFLSRQLVTVKYRFTNTSAKDVETLVSFPLPPLPNGIEGYIDAPSFSDWREQLEFKTLVDGKPAELGYHEVLTLAGKPDAKGVEARLTTLGWPVKHWDDYEFSEKYVDKLTQAEKDSLVAEGLLRKEADSDYYSPNWQIQAHVTRKQAFPAGKTITVEHSYKPIAGGSVGGMLTPEYRKESEYFKEYQAAYCIDSAFLKGFDKRIYAERAKVKARGDEYGVAYVEHWLDYVLKSGANWKGPIKDFRLVVDKEKPGNLLSFCMDGVKKISPTRFEVRKSNFEPTRDIQILIAEFYDPNAQ</sequence>
<dbReference type="EMBL" id="QRGP01000001">
    <property type="protein sequence ID" value="RDV07143.1"/>
    <property type="molecule type" value="Genomic_DNA"/>
</dbReference>
<proteinExistence type="predicted"/>
<name>A0A371BIA1_9SPHN</name>
<dbReference type="RefSeq" id="WP_115548689.1">
    <property type="nucleotide sequence ID" value="NZ_QRGP01000001.1"/>
</dbReference>
<gene>
    <name evidence="3" type="ORF">DXH95_07135</name>
</gene>
<evidence type="ECO:0000313" key="4">
    <source>
        <dbReference type="Proteomes" id="UP000263833"/>
    </source>
</evidence>
<protein>
    <submittedName>
        <fullName evidence="3">DUF4424 domain-containing protein</fullName>
    </submittedName>
</protein>
<evidence type="ECO:0000313" key="3">
    <source>
        <dbReference type="EMBL" id="RDV07143.1"/>
    </source>
</evidence>
<dbReference type="InterPro" id="IPR025538">
    <property type="entry name" value="DUF4424"/>
</dbReference>
<dbReference type="Proteomes" id="UP000263833">
    <property type="component" value="Unassembled WGS sequence"/>
</dbReference>
<evidence type="ECO:0000256" key="1">
    <source>
        <dbReference type="SAM" id="SignalP"/>
    </source>
</evidence>
<feature type="chain" id="PRO_5016786053" evidence="1">
    <location>
        <begin position="20"/>
        <end position="344"/>
    </location>
</feature>
<feature type="domain" description="DUF4424" evidence="2">
    <location>
        <begin position="19"/>
        <end position="334"/>
    </location>
</feature>
<organism evidence="3 4">
    <name type="scientific">Sphingorhabdus pulchriflava</name>
    <dbReference type="NCBI Taxonomy" id="2292257"/>
    <lineage>
        <taxon>Bacteria</taxon>
        <taxon>Pseudomonadati</taxon>
        <taxon>Pseudomonadota</taxon>
        <taxon>Alphaproteobacteria</taxon>
        <taxon>Sphingomonadales</taxon>
        <taxon>Sphingomonadaceae</taxon>
        <taxon>Sphingorhabdus</taxon>
    </lineage>
</organism>